<feature type="compositionally biased region" description="Basic and acidic residues" evidence="12">
    <location>
        <begin position="535"/>
        <end position="550"/>
    </location>
</feature>
<evidence type="ECO:0000313" key="15">
    <source>
        <dbReference type="Proteomes" id="UP001177023"/>
    </source>
</evidence>
<evidence type="ECO:0000256" key="9">
    <source>
        <dbReference type="ARBA" id="ARBA00023002"/>
    </source>
</evidence>
<dbReference type="EMBL" id="CATQJA010001967">
    <property type="protein sequence ID" value="CAJ0569168.1"/>
    <property type="molecule type" value="Genomic_DNA"/>
</dbReference>
<keyword evidence="10" id="KW-0186">Copper</keyword>
<sequence length="571" mass="63686">MIRRGRYGKVYTVWVCAAPVVNIGDYETILQVLVRDGAINSKRYEAPFFCVARTDKNDGHVYGTMMANGQIWEEHRKFTLRVLKQLGVGRGIIEDRILDELDYRTAEIDKRLVNNNTATLEFNRISDLFVGNTINRILFGYRFDEENYAKFHAVKAPLDDAFASMTGLHNFMPDFIKYIPVLKRMHQHIIQPQERVLEFAIEEVKKRVESIKEGTWSIEGEPHDFLDAYLQEQELVATNQKTWDIFNDFALYNDIVDIWTAGQETTSLTLNWAFILLTRHPDVIEKCRAEVLALTHGHRHINMGARDKTPYMNATITEIMRLAVLRGEKGVEGTVWLRQDKESHAVKICGKIIGLAPGKHGIHIHVYGDATKGCESAGPHLNPDEKSHGGPKEVGRHMGDLGNIEADSNGEASNRAVAVLRGDKGVEGTVWFRQDKEGDPVKIWGKITGLCPGKHGFHIHVYGDSTKGCESAGPHLNPFDKTHGGPNEESRHMGDLGNVEADNNGEAKFELTDDMIKIHGEHSVVGRSMVVHEKEDDLGKGTGNAKEESLKTGNAGGRLACGVIGLAAPED</sequence>
<evidence type="ECO:0000256" key="8">
    <source>
        <dbReference type="ARBA" id="ARBA00022862"/>
    </source>
</evidence>
<feature type="domain" description="Superoxide dismutase copper/zinc binding" evidence="13">
    <location>
        <begin position="331"/>
        <end position="415"/>
    </location>
</feature>
<keyword evidence="15" id="KW-1185">Reference proteome</keyword>
<dbReference type="InterPro" id="IPR001424">
    <property type="entry name" value="SOD_Cu_Zn_dom"/>
</dbReference>
<dbReference type="InterPro" id="IPR018152">
    <property type="entry name" value="SOD_Cu/Zn_BS"/>
</dbReference>
<proteinExistence type="inferred from homology"/>
<dbReference type="PANTHER" id="PTHR10003">
    <property type="entry name" value="SUPEROXIDE DISMUTASE CU-ZN -RELATED"/>
    <property type="match status" value="1"/>
</dbReference>
<dbReference type="GO" id="GO:0020037">
    <property type="term" value="F:heme binding"/>
    <property type="evidence" value="ECO:0007669"/>
    <property type="project" value="InterPro"/>
</dbReference>
<gene>
    <name evidence="14" type="ORF">MSPICULIGERA_LOCUS7658</name>
</gene>
<keyword evidence="7" id="KW-0862">Zinc</keyword>
<keyword evidence="11" id="KW-0503">Monooxygenase</keyword>
<dbReference type="GO" id="GO:0004784">
    <property type="term" value="F:superoxide dismutase activity"/>
    <property type="evidence" value="ECO:0007669"/>
    <property type="project" value="UniProtKB-EC"/>
</dbReference>
<dbReference type="Gene3D" id="1.10.630.10">
    <property type="entry name" value="Cytochrome P450"/>
    <property type="match status" value="1"/>
</dbReference>
<comment type="cofactor">
    <cofactor evidence="1">
        <name>Cu cation</name>
        <dbReference type="ChEBI" id="CHEBI:23378"/>
    </cofactor>
</comment>
<evidence type="ECO:0000256" key="11">
    <source>
        <dbReference type="ARBA" id="ARBA00023033"/>
    </source>
</evidence>
<evidence type="ECO:0000256" key="1">
    <source>
        <dbReference type="ARBA" id="ARBA00001935"/>
    </source>
</evidence>
<dbReference type="GO" id="GO:0016705">
    <property type="term" value="F:oxidoreductase activity, acting on paired donors, with incorporation or reduction of molecular oxygen"/>
    <property type="evidence" value="ECO:0007669"/>
    <property type="project" value="InterPro"/>
</dbReference>
<keyword evidence="6" id="KW-0479">Metal-binding</keyword>
<evidence type="ECO:0000313" key="14">
    <source>
        <dbReference type="EMBL" id="CAJ0569168.1"/>
    </source>
</evidence>
<evidence type="ECO:0000256" key="12">
    <source>
        <dbReference type="SAM" id="MobiDB-lite"/>
    </source>
</evidence>
<comment type="similarity">
    <text evidence="4">Belongs to the cytochrome P450 family.</text>
</comment>
<feature type="domain" description="Superoxide dismutase copper/zinc binding" evidence="13">
    <location>
        <begin position="426"/>
        <end position="564"/>
    </location>
</feature>
<dbReference type="EC" id="1.15.1.1" evidence="5"/>
<dbReference type="InterPro" id="IPR001128">
    <property type="entry name" value="Cyt_P450"/>
</dbReference>
<comment type="caution">
    <text evidence="14">The sequence shown here is derived from an EMBL/GenBank/DDBJ whole genome shotgun (WGS) entry which is preliminary data.</text>
</comment>
<dbReference type="SUPFAM" id="SSF49329">
    <property type="entry name" value="Cu,Zn superoxide dismutase-like"/>
    <property type="match status" value="2"/>
</dbReference>
<dbReference type="GO" id="GO:0005507">
    <property type="term" value="F:copper ion binding"/>
    <property type="evidence" value="ECO:0007669"/>
    <property type="project" value="InterPro"/>
</dbReference>
<feature type="region of interest" description="Disordered" evidence="12">
    <location>
        <begin position="535"/>
        <end position="554"/>
    </location>
</feature>
<keyword evidence="8" id="KW-0049">Antioxidant</keyword>
<protein>
    <recommendedName>
        <fullName evidence="5">superoxide dismutase</fullName>
        <ecNumber evidence="5">1.15.1.1</ecNumber>
    </recommendedName>
</protein>
<feature type="non-terminal residue" evidence="14">
    <location>
        <position position="571"/>
    </location>
</feature>
<dbReference type="PRINTS" id="PR00068">
    <property type="entry name" value="CUZNDISMTASE"/>
</dbReference>
<feature type="region of interest" description="Disordered" evidence="12">
    <location>
        <begin position="377"/>
        <end position="410"/>
    </location>
</feature>
<evidence type="ECO:0000256" key="2">
    <source>
        <dbReference type="ARBA" id="ARBA00001947"/>
    </source>
</evidence>
<reference evidence="14" key="1">
    <citation type="submission" date="2023-06" db="EMBL/GenBank/DDBJ databases">
        <authorList>
            <person name="Delattre M."/>
        </authorList>
    </citation>
    <scope>NUCLEOTIDE SEQUENCE</scope>
    <source>
        <strain evidence="14">AF72</strain>
    </source>
</reference>
<accession>A0AA36FY81</accession>
<evidence type="ECO:0000256" key="3">
    <source>
        <dbReference type="ARBA" id="ARBA00010457"/>
    </source>
</evidence>
<organism evidence="14 15">
    <name type="scientific">Mesorhabditis spiculigera</name>
    <dbReference type="NCBI Taxonomy" id="96644"/>
    <lineage>
        <taxon>Eukaryota</taxon>
        <taxon>Metazoa</taxon>
        <taxon>Ecdysozoa</taxon>
        <taxon>Nematoda</taxon>
        <taxon>Chromadorea</taxon>
        <taxon>Rhabditida</taxon>
        <taxon>Rhabditina</taxon>
        <taxon>Rhabditomorpha</taxon>
        <taxon>Rhabditoidea</taxon>
        <taxon>Rhabditidae</taxon>
        <taxon>Mesorhabditinae</taxon>
        <taxon>Mesorhabditis</taxon>
    </lineage>
</organism>
<feature type="compositionally biased region" description="Basic and acidic residues" evidence="12">
    <location>
        <begin position="382"/>
        <end position="399"/>
    </location>
</feature>
<dbReference type="InterPro" id="IPR036396">
    <property type="entry name" value="Cyt_P450_sf"/>
</dbReference>
<comment type="similarity">
    <text evidence="3">Belongs to the Cu-Zn superoxide dismutase family.</text>
</comment>
<dbReference type="FunFam" id="2.60.40.200:FF:000001">
    <property type="entry name" value="Superoxide dismutase [Cu-Zn]"/>
    <property type="match status" value="1"/>
</dbReference>
<dbReference type="GO" id="GO:0005506">
    <property type="term" value="F:iron ion binding"/>
    <property type="evidence" value="ECO:0007669"/>
    <property type="project" value="InterPro"/>
</dbReference>
<dbReference type="InterPro" id="IPR024134">
    <property type="entry name" value="SOD_Cu/Zn_/chaperone"/>
</dbReference>
<keyword evidence="9" id="KW-0560">Oxidoreductase</keyword>
<dbReference type="CDD" id="cd00305">
    <property type="entry name" value="Cu-Zn_Superoxide_Dismutase"/>
    <property type="match status" value="1"/>
</dbReference>
<evidence type="ECO:0000256" key="4">
    <source>
        <dbReference type="ARBA" id="ARBA00010617"/>
    </source>
</evidence>
<dbReference type="SUPFAM" id="SSF48264">
    <property type="entry name" value="Cytochrome P450"/>
    <property type="match status" value="1"/>
</dbReference>
<evidence type="ECO:0000256" key="5">
    <source>
        <dbReference type="ARBA" id="ARBA00012682"/>
    </source>
</evidence>
<dbReference type="PROSITE" id="PS00087">
    <property type="entry name" value="SOD_CU_ZN_1"/>
    <property type="match status" value="2"/>
</dbReference>
<evidence type="ECO:0000259" key="13">
    <source>
        <dbReference type="Pfam" id="PF00080"/>
    </source>
</evidence>
<evidence type="ECO:0000256" key="10">
    <source>
        <dbReference type="ARBA" id="ARBA00023008"/>
    </source>
</evidence>
<dbReference type="PROSITE" id="PS00332">
    <property type="entry name" value="SOD_CU_ZN_2"/>
    <property type="match status" value="1"/>
</dbReference>
<comment type="cofactor">
    <cofactor evidence="2">
        <name>Zn(2+)</name>
        <dbReference type="ChEBI" id="CHEBI:29105"/>
    </cofactor>
</comment>
<evidence type="ECO:0000256" key="7">
    <source>
        <dbReference type="ARBA" id="ARBA00022833"/>
    </source>
</evidence>
<dbReference type="Gene3D" id="2.60.40.200">
    <property type="entry name" value="Superoxide dismutase, copper/zinc binding domain"/>
    <property type="match status" value="2"/>
</dbReference>
<dbReference type="AlphaFoldDB" id="A0AA36FY81"/>
<dbReference type="Proteomes" id="UP001177023">
    <property type="component" value="Unassembled WGS sequence"/>
</dbReference>
<dbReference type="Pfam" id="PF00067">
    <property type="entry name" value="p450"/>
    <property type="match status" value="1"/>
</dbReference>
<dbReference type="GO" id="GO:0004497">
    <property type="term" value="F:monooxygenase activity"/>
    <property type="evidence" value="ECO:0007669"/>
    <property type="project" value="UniProtKB-KW"/>
</dbReference>
<dbReference type="InterPro" id="IPR036423">
    <property type="entry name" value="SOD-like_Cu/Zn_dom_sf"/>
</dbReference>
<name>A0AA36FY81_9BILA</name>
<evidence type="ECO:0000256" key="6">
    <source>
        <dbReference type="ARBA" id="ARBA00022723"/>
    </source>
</evidence>
<dbReference type="Pfam" id="PF00080">
    <property type="entry name" value="Sod_Cu"/>
    <property type="match status" value="2"/>
</dbReference>